<reference evidence="2" key="1">
    <citation type="submission" date="2020-07" db="EMBL/GenBank/DDBJ databases">
        <authorList>
            <person name="Lin J."/>
        </authorList>
    </citation>
    <scope>NUCLEOTIDE SEQUENCE</scope>
</reference>
<evidence type="ECO:0000256" key="1">
    <source>
        <dbReference type="SAM" id="MobiDB-lite"/>
    </source>
</evidence>
<evidence type="ECO:0000313" key="2">
    <source>
        <dbReference type="EMBL" id="CAD1843508.1"/>
    </source>
</evidence>
<name>A0A6V7QKF9_ANACO</name>
<proteinExistence type="predicted"/>
<dbReference type="AlphaFoldDB" id="A0A6V7QKF9"/>
<dbReference type="EMBL" id="LR862136">
    <property type="protein sequence ID" value="CAD1843508.1"/>
    <property type="molecule type" value="Genomic_DNA"/>
</dbReference>
<feature type="region of interest" description="Disordered" evidence="1">
    <location>
        <begin position="41"/>
        <end position="61"/>
    </location>
</feature>
<organism evidence="2">
    <name type="scientific">Ananas comosus var. bracteatus</name>
    <name type="common">red pineapple</name>
    <dbReference type="NCBI Taxonomy" id="296719"/>
    <lineage>
        <taxon>Eukaryota</taxon>
        <taxon>Viridiplantae</taxon>
        <taxon>Streptophyta</taxon>
        <taxon>Embryophyta</taxon>
        <taxon>Tracheophyta</taxon>
        <taxon>Spermatophyta</taxon>
        <taxon>Magnoliopsida</taxon>
        <taxon>Liliopsida</taxon>
        <taxon>Poales</taxon>
        <taxon>Bromeliaceae</taxon>
        <taxon>Bromelioideae</taxon>
        <taxon>Ananas</taxon>
    </lineage>
</organism>
<gene>
    <name evidence="2" type="ORF">CB5_LOCUS26719</name>
</gene>
<feature type="region of interest" description="Disordered" evidence="1">
    <location>
        <begin position="229"/>
        <end position="255"/>
    </location>
</feature>
<sequence length="255" mass="26400">MGSVSPRIVALGDRSHPPGTGCLAGCRNTVLRGPVSPIRDASLLRPASGGTTASAGARDGCGRGEEYGAHLRWRLEAAAAAEERTKLAQDPARVPRAVAATAASGALRDDGGRSPEAGGVPWVRSRVAATQGRNYELGSDRACPGNPPGGCSAAAALGTARGGRDRQPKVGGGATGWPKVVATRGRGRRPASAGLGLEGSRRLVRPRWRSGRLGAAAVDYPRLRRCLKVGPGRRRRKGEAAHKPQPELGWGGRRL</sequence>
<feature type="compositionally biased region" description="Low complexity" evidence="1">
    <location>
        <begin position="47"/>
        <end position="57"/>
    </location>
</feature>
<protein>
    <submittedName>
        <fullName evidence="2">Uncharacterized protein</fullName>
    </submittedName>
</protein>
<accession>A0A6V7QKF9</accession>